<dbReference type="Proteomes" id="UP000322225">
    <property type="component" value="Chromosome 4"/>
</dbReference>
<keyword evidence="3" id="KW-1185">Reference proteome</keyword>
<dbReference type="EMBL" id="CP144054">
    <property type="protein sequence ID" value="WWD18026.1"/>
    <property type="molecule type" value="Genomic_DNA"/>
</dbReference>
<feature type="compositionally biased region" description="Low complexity" evidence="1">
    <location>
        <begin position="268"/>
        <end position="278"/>
    </location>
</feature>
<feature type="compositionally biased region" description="Low complexity" evidence="1">
    <location>
        <begin position="506"/>
        <end position="520"/>
    </location>
</feature>
<organism evidence="2 3">
    <name type="scientific">Kwoniella shandongensis</name>
    <dbReference type="NCBI Taxonomy" id="1734106"/>
    <lineage>
        <taxon>Eukaryota</taxon>
        <taxon>Fungi</taxon>
        <taxon>Dikarya</taxon>
        <taxon>Basidiomycota</taxon>
        <taxon>Agaricomycotina</taxon>
        <taxon>Tremellomycetes</taxon>
        <taxon>Tremellales</taxon>
        <taxon>Cryptococcaceae</taxon>
        <taxon>Kwoniella</taxon>
    </lineage>
</organism>
<reference evidence="2" key="1">
    <citation type="submission" date="2017-08" db="EMBL/GenBank/DDBJ databases">
        <authorList>
            <person name="Cuomo C."/>
            <person name="Billmyre B."/>
            <person name="Heitman J."/>
        </authorList>
    </citation>
    <scope>NUCLEOTIDE SEQUENCE</scope>
    <source>
        <strain evidence="2">CBS 12478</strain>
    </source>
</reference>
<dbReference type="KEGG" id="ksn:43588506"/>
<feature type="compositionally biased region" description="Polar residues" evidence="1">
    <location>
        <begin position="186"/>
        <end position="203"/>
    </location>
</feature>
<feature type="compositionally biased region" description="Acidic residues" evidence="1">
    <location>
        <begin position="62"/>
        <end position="71"/>
    </location>
</feature>
<feature type="compositionally biased region" description="Low complexity" evidence="1">
    <location>
        <begin position="849"/>
        <end position="861"/>
    </location>
</feature>
<feature type="compositionally biased region" description="Low complexity" evidence="1">
    <location>
        <begin position="609"/>
        <end position="627"/>
    </location>
</feature>
<feature type="region of interest" description="Disordered" evidence="1">
    <location>
        <begin position="40"/>
        <end position="319"/>
    </location>
</feature>
<evidence type="ECO:0000313" key="2">
    <source>
        <dbReference type="EMBL" id="WWD18026.1"/>
    </source>
</evidence>
<protein>
    <submittedName>
        <fullName evidence="2">Uncharacterized protein</fullName>
    </submittedName>
</protein>
<reference evidence="2" key="2">
    <citation type="submission" date="2024-01" db="EMBL/GenBank/DDBJ databases">
        <title>Comparative genomics of Cryptococcus and Kwoniella reveals pathogenesis evolution and contrasting modes of karyotype evolution via chromosome fusion or intercentromeric recombination.</title>
        <authorList>
            <person name="Coelho M.A."/>
            <person name="David-Palma M."/>
            <person name="Shea T."/>
            <person name="Bowers K."/>
            <person name="McGinley-Smith S."/>
            <person name="Mohammad A.W."/>
            <person name="Gnirke A."/>
            <person name="Yurkov A.M."/>
            <person name="Nowrousian M."/>
            <person name="Sun S."/>
            <person name="Cuomo C.A."/>
            <person name="Heitman J."/>
        </authorList>
    </citation>
    <scope>NUCLEOTIDE SEQUENCE</scope>
    <source>
        <strain evidence="2">CBS 12478</strain>
    </source>
</reference>
<dbReference type="RefSeq" id="XP_031861238.1">
    <property type="nucleotide sequence ID" value="XM_032004373.1"/>
</dbReference>
<dbReference type="OrthoDB" id="2596859at2759"/>
<evidence type="ECO:0000256" key="1">
    <source>
        <dbReference type="SAM" id="MobiDB-lite"/>
    </source>
</evidence>
<feature type="region of interest" description="Disordered" evidence="1">
    <location>
        <begin position="486"/>
        <end position="535"/>
    </location>
</feature>
<feature type="region of interest" description="Disordered" evidence="1">
    <location>
        <begin position="717"/>
        <end position="763"/>
    </location>
</feature>
<gene>
    <name evidence="2" type="ORF">CI109_102473</name>
</gene>
<feature type="compositionally biased region" description="Low complexity" evidence="1">
    <location>
        <begin position="216"/>
        <end position="232"/>
    </location>
</feature>
<feature type="region of interest" description="Disordered" evidence="1">
    <location>
        <begin position="609"/>
        <end position="683"/>
    </location>
</feature>
<feature type="region of interest" description="Disordered" evidence="1">
    <location>
        <begin position="819"/>
        <end position="868"/>
    </location>
</feature>
<dbReference type="GeneID" id="43588506"/>
<feature type="compositionally biased region" description="Polar residues" evidence="1">
    <location>
        <begin position="743"/>
        <end position="762"/>
    </location>
</feature>
<feature type="compositionally biased region" description="Polar residues" evidence="1">
    <location>
        <begin position="137"/>
        <end position="146"/>
    </location>
</feature>
<accession>A0A5M6C154</accession>
<sequence length="1044" mass="114880">MVEEPMPAIEEETMPVIEEETNLSNGQFVLGPPISEGLDRERYIYLNEEDQKDYEQQRESPPEDEYEDDDMPPLTPEAAAQMSPPRTPLFLEHTLSRRSSGAISPVSLYASPPSPRRQPGSPRIITRRSSRSSLRSNTPPASPSQEYRSRVSLDATPIPPSLEFAPPASPRSTHSMRQSEFDTETVAESSSSSPRSNGKTARFSQAIPMNRYDQESTSTHTYTTSHSYASSLSREEMTPSRSTVEGQVDRVLRSTPGVIGLGEGWAGGQQRSEGSGRSWFRRKKSSTSQIEEDPLALWSRDPEESGGPSTTHSPLKDMWNRSKRNLFSRSSTALNDTTSQPPSKARGFFSKSLVNLTTSNPSNDTFSTRLDNESETNRRSLAQRFNLSSTSETMLNTVQPNKTSMPPSPSLPLLLAAPLTIPEYKQQPQQSRVVRQWNDNAAFSRSETNLFSIENEIPCRSSSLQRRSQGLRPPWRPQSLLIAGRPHTPLIREVDEEPSPTQAQRTESSISLETPTTSETSHPEEQADSQPTHPLVRTATFGIDDAATELRIDDEEPVPGLDTIEAWARGKEALDKPLHRVPSPQRRANGEKKRSSLLGRMMTVFTSSLSRGSSIRSTTSSSSGFGREASTTPIRKTSFKRPKRTSATITPRAMTPVMEPLSTPFPSRPSSASGLHPHKSWRKSSFAKRLSKLTELDNENEEDGNEMTQGRVEDSTLAGKFREHRRSTSIHLLSPLKSRKSQSSHVHLDLSTRSPAGSTYSGSVRDLRGMTASLSMPALTKFTTTDLNLHVDLDGAGEGLGLEDILDEERRESIVQQLVTTKGDSGKDPVASSSSQPGGSPRMKRRSMHSYSKSSSEPLSSVIEARSSANTRIRHSSMQLIGSKFESNAPPSPSSMVIPTFDFETTSPDSAIGITTPKTGEISLGGGGSFFNHLSLGEDAFKQGRTEEEKVISFPTPPKRDERRLSAISHPYSSLRISENGGLDTKRTSMTSFLSKISFDESDVVEQKAIRVTSLSELQQRASVLTMNQLGQKGLWSGVQAGSA</sequence>
<name>A0A5M6C154_9TREE</name>
<feature type="compositionally biased region" description="Polar residues" evidence="1">
    <location>
        <begin position="664"/>
        <end position="673"/>
    </location>
</feature>
<evidence type="ECO:0000313" key="3">
    <source>
        <dbReference type="Proteomes" id="UP000322225"/>
    </source>
</evidence>
<dbReference type="AlphaFoldDB" id="A0A5M6C154"/>
<proteinExistence type="predicted"/>